<dbReference type="PANTHER" id="PTHR33653">
    <property type="entry name" value="RIBONUCLEASE VAPC2"/>
    <property type="match status" value="1"/>
</dbReference>
<dbReference type="InterPro" id="IPR050556">
    <property type="entry name" value="Type_II_TA_system_RNase"/>
</dbReference>
<evidence type="ECO:0000313" key="11">
    <source>
        <dbReference type="Proteomes" id="UP000565711"/>
    </source>
</evidence>
<name>A0A846XT64_9NOCA</name>
<evidence type="ECO:0000256" key="4">
    <source>
        <dbReference type="ARBA" id="ARBA00022723"/>
    </source>
</evidence>
<dbReference type="CDD" id="cd18755">
    <property type="entry name" value="PIN_MtVapC3_VapC21-like"/>
    <property type="match status" value="1"/>
</dbReference>
<keyword evidence="6 8" id="KW-0460">Magnesium</keyword>
<dbReference type="HAMAP" id="MF_00265">
    <property type="entry name" value="VapC_Nob1"/>
    <property type="match status" value="1"/>
</dbReference>
<protein>
    <recommendedName>
        <fullName evidence="8">Ribonuclease VapC</fullName>
        <shortName evidence="8">RNase VapC</shortName>
        <ecNumber evidence="8">3.1.-.-</ecNumber>
    </recommendedName>
    <alternativeName>
        <fullName evidence="8">Toxin VapC</fullName>
    </alternativeName>
</protein>
<dbReference type="EC" id="3.1.-.-" evidence="8"/>
<comment type="function">
    <text evidence="8">Toxic component of a toxin-antitoxin (TA) system. An RNase.</text>
</comment>
<dbReference type="Pfam" id="PF01850">
    <property type="entry name" value="PIN"/>
    <property type="match status" value="1"/>
</dbReference>
<evidence type="ECO:0000256" key="3">
    <source>
        <dbReference type="ARBA" id="ARBA00022722"/>
    </source>
</evidence>
<evidence type="ECO:0000259" key="9">
    <source>
        <dbReference type="Pfam" id="PF01850"/>
    </source>
</evidence>
<accession>A0A846XT64</accession>
<evidence type="ECO:0000256" key="6">
    <source>
        <dbReference type="ARBA" id="ARBA00022842"/>
    </source>
</evidence>
<keyword evidence="11" id="KW-1185">Reference proteome</keyword>
<dbReference type="GO" id="GO:0000287">
    <property type="term" value="F:magnesium ion binding"/>
    <property type="evidence" value="ECO:0007669"/>
    <property type="project" value="UniProtKB-UniRule"/>
</dbReference>
<dbReference type="Proteomes" id="UP000565711">
    <property type="component" value="Unassembled WGS sequence"/>
</dbReference>
<organism evidence="10 11">
    <name type="scientific">Nocardia vermiculata</name>
    <dbReference type="NCBI Taxonomy" id="257274"/>
    <lineage>
        <taxon>Bacteria</taxon>
        <taxon>Bacillati</taxon>
        <taxon>Actinomycetota</taxon>
        <taxon>Actinomycetes</taxon>
        <taxon>Mycobacteriales</taxon>
        <taxon>Nocardiaceae</taxon>
        <taxon>Nocardia</taxon>
    </lineage>
</organism>
<keyword evidence="4 8" id="KW-0479">Metal-binding</keyword>
<sequence length="139" mass="15332">MISYLIDTSAAARLFIDPTVRKVWHETVTAGVIAVCDAVELELLFSARSLADRLHKKEQLGALFGWVATPENVWVRTHQVQQLLTERGHHRSAGVSDLVIAATAEANNLTILHYDRDYETVAEATGQPTQWISPPGSIS</sequence>
<evidence type="ECO:0000256" key="8">
    <source>
        <dbReference type="HAMAP-Rule" id="MF_00265"/>
    </source>
</evidence>
<evidence type="ECO:0000256" key="7">
    <source>
        <dbReference type="ARBA" id="ARBA00038093"/>
    </source>
</evidence>
<reference evidence="10 11" key="1">
    <citation type="submission" date="2020-04" db="EMBL/GenBank/DDBJ databases">
        <title>MicrobeNet Type strains.</title>
        <authorList>
            <person name="Nicholson A.C."/>
        </authorList>
    </citation>
    <scope>NUCLEOTIDE SEQUENCE [LARGE SCALE GENOMIC DNA]</scope>
    <source>
        <strain evidence="10 11">JCM 12354</strain>
    </source>
</reference>
<dbReference type="InterPro" id="IPR002716">
    <property type="entry name" value="PIN_dom"/>
</dbReference>
<keyword evidence="8" id="KW-0800">Toxin</keyword>
<evidence type="ECO:0000313" key="10">
    <source>
        <dbReference type="EMBL" id="NKY50276.1"/>
    </source>
</evidence>
<keyword evidence="5 8" id="KW-0378">Hydrolase</keyword>
<dbReference type="SUPFAM" id="SSF88723">
    <property type="entry name" value="PIN domain-like"/>
    <property type="match status" value="1"/>
</dbReference>
<evidence type="ECO:0000256" key="2">
    <source>
        <dbReference type="ARBA" id="ARBA00022649"/>
    </source>
</evidence>
<feature type="binding site" evidence="8">
    <location>
        <position position="7"/>
    </location>
    <ligand>
        <name>Mg(2+)</name>
        <dbReference type="ChEBI" id="CHEBI:18420"/>
    </ligand>
</feature>
<gene>
    <name evidence="8" type="primary">vapC</name>
    <name evidence="10" type="ORF">HGA08_08650</name>
</gene>
<feature type="binding site" evidence="8">
    <location>
        <position position="97"/>
    </location>
    <ligand>
        <name>Mg(2+)</name>
        <dbReference type="ChEBI" id="CHEBI:18420"/>
    </ligand>
</feature>
<dbReference type="GO" id="GO:0090729">
    <property type="term" value="F:toxin activity"/>
    <property type="evidence" value="ECO:0007669"/>
    <property type="project" value="UniProtKB-KW"/>
</dbReference>
<feature type="domain" description="PIN" evidence="9">
    <location>
        <begin position="4"/>
        <end position="123"/>
    </location>
</feature>
<dbReference type="GO" id="GO:0016787">
    <property type="term" value="F:hydrolase activity"/>
    <property type="evidence" value="ECO:0007669"/>
    <property type="project" value="UniProtKB-KW"/>
</dbReference>
<dbReference type="InterPro" id="IPR022907">
    <property type="entry name" value="VapC_family"/>
</dbReference>
<comment type="cofactor">
    <cofactor evidence="1 8">
        <name>Mg(2+)</name>
        <dbReference type="ChEBI" id="CHEBI:18420"/>
    </cofactor>
</comment>
<keyword evidence="3 8" id="KW-0540">Nuclease</keyword>
<dbReference type="InterPro" id="IPR029060">
    <property type="entry name" value="PIN-like_dom_sf"/>
</dbReference>
<evidence type="ECO:0000256" key="1">
    <source>
        <dbReference type="ARBA" id="ARBA00001946"/>
    </source>
</evidence>
<comment type="caution">
    <text evidence="10">The sequence shown here is derived from an EMBL/GenBank/DDBJ whole genome shotgun (WGS) entry which is preliminary data.</text>
</comment>
<dbReference type="PANTHER" id="PTHR33653:SF1">
    <property type="entry name" value="RIBONUCLEASE VAPC2"/>
    <property type="match status" value="1"/>
</dbReference>
<keyword evidence="2 8" id="KW-1277">Toxin-antitoxin system</keyword>
<evidence type="ECO:0000256" key="5">
    <source>
        <dbReference type="ARBA" id="ARBA00022801"/>
    </source>
</evidence>
<dbReference type="GO" id="GO:0004540">
    <property type="term" value="F:RNA nuclease activity"/>
    <property type="evidence" value="ECO:0007669"/>
    <property type="project" value="InterPro"/>
</dbReference>
<dbReference type="RefSeq" id="WP_067870868.1">
    <property type="nucleotide sequence ID" value="NZ_JAAXOP010000003.1"/>
</dbReference>
<dbReference type="Gene3D" id="3.40.50.1010">
    <property type="entry name" value="5'-nuclease"/>
    <property type="match status" value="1"/>
</dbReference>
<dbReference type="EMBL" id="JAAXOP010000003">
    <property type="protein sequence ID" value="NKY50276.1"/>
    <property type="molecule type" value="Genomic_DNA"/>
</dbReference>
<comment type="similarity">
    <text evidence="7 8">Belongs to the PINc/VapC protein family.</text>
</comment>
<dbReference type="AlphaFoldDB" id="A0A846XT64"/>
<proteinExistence type="inferred from homology"/>